<dbReference type="KEGG" id="aant:HUK68_05325"/>
<dbReference type="GO" id="GO:0003677">
    <property type="term" value="F:DNA binding"/>
    <property type="evidence" value="ECO:0007669"/>
    <property type="project" value="InterPro"/>
</dbReference>
<feature type="domain" description="HTH cro/C1-type" evidence="1">
    <location>
        <begin position="13"/>
        <end position="66"/>
    </location>
</feature>
<dbReference type="PROSITE" id="PS50943">
    <property type="entry name" value="HTH_CROC1"/>
    <property type="match status" value="1"/>
</dbReference>
<organism evidence="2 3">
    <name type="scientific">Comamonas antarctica</name>
    <dbReference type="NCBI Taxonomy" id="2743470"/>
    <lineage>
        <taxon>Bacteria</taxon>
        <taxon>Pseudomonadati</taxon>
        <taxon>Pseudomonadota</taxon>
        <taxon>Betaproteobacteria</taxon>
        <taxon>Burkholderiales</taxon>
        <taxon>Comamonadaceae</taxon>
        <taxon>Comamonas</taxon>
    </lineage>
</organism>
<reference evidence="2 3" key="1">
    <citation type="submission" date="2020-06" db="EMBL/GenBank/DDBJ databases">
        <title>Acidovorax antarctica sp. nov., isolated from Corinth ice sheet soil, Antarctic Fields Peninsula.</title>
        <authorList>
            <person name="Xu Q."/>
            <person name="Peng F."/>
        </authorList>
    </citation>
    <scope>NUCLEOTIDE SEQUENCE [LARGE SCALE GENOMIC DNA]</scope>
    <source>
        <strain evidence="2 3">16-35-5</strain>
    </source>
</reference>
<dbReference type="InterPro" id="IPR001387">
    <property type="entry name" value="Cro/C1-type_HTH"/>
</dbReference>
<keyword evidence="3" id="KW-1185">Reference proteome</keyword>
<gene>
    <name evidence="2" type="ORF">HUK68_05325</name>
</gene>
<dbReference type="Proteomes" id="UP000509579">
    <property type="component" value="Chromosome"/>
</dbReference>
<dbReference type="Gene3D" id="1.10.260.40">
    <property type="entry name" value="lambda repressor-like DNA-binding domains"/>
    <property type="match status" value="1"/>
</dbReference>
<dbReference type="CDD" id="cd00093">
    <property type="entry name" value="HTH_XRE"/>
    <property type="match status" value="1"/>
</dbReference>
<proteinExistence type="predicted"/>
<protein>
    <submittedName>
        <fullName evidence="2">Helix-turn-helix transcriptional regulator</fullName>
    </submittedName>
</protein>
<name>A0A6N1WYT0_9BURK</name>
<evidence type="ECO:0000313" key="3">
    <source>
        <dbReference type="Proteomes" id="UP000509579"/>
    </source>
</evidence>
<dbReference type="SMART" id="SM00530">
    <property type="entry name" value="HTH_XRE"/>
    <property type="match status" value="1"/>
</dbReference>
<evidence type="ECO:0000313" key="2">
    <source>
        <dbReference type="EMBL" id="QKV52374.1"/>
    </source>
</evidence>
<dbReference type="InterPro" id="IPR010982">
    <property type="entry name" value="Lambda_DNA-bd_dom_sf"/>
</dbReference>
<evidence type="ECO:0000259" key="1">
    <source>
        <dbReference type="PROSITE" id="PS50943"/>
    </source>
</evidence>
<dbReference type="SUPFAM" id="SSF47413">
    <property type="entry name" value="lambda repressor-like DNA-binding domains"/>
    <property type="match status" value="1"/>
</dbReference>
<sequence>MTAGNLQQMGERLREERMRLAFSQLAFSDACGVNRGTLATWEKGEQSPNAAVLAVMARAGVDLLYVVTGARSAESSSTLAPAERELLQAWRDGSAKGKAALQAVAALVKDD</sequence>
<dbReference type="Pfam" id="PF13560">
    <property type="entry name" value="HTH_31"/>
    <property type="match status" value="1"/>
</dbReference>
<dbReference type="AlphaFoldDB" id="A0A6N1WYT0"/>
<accession>A0A6N1WYT0</accession>
<dbReference type="EMBL" id="CP054840">
    <property type="protein sequence ID" value="QKV52374.1"/>
    <property type="molecule type" value="Genomic_DNA"/>
</dbReference>